<dbReference type="InterPro" id="IPR011042">
    <property type="entry name" value="6-blade_b-propeller_TolB-like"/>
</dbReference>
<dbReference type="EMBL" id="LBXR01000001">
    <property type="protein sequence ID" value="KKR35523.1"/>
    <property type="molecule type" value="Genomic_DNA"/>
</dbReference>
<feature type="transmembrane region" description="Helical" evidence="1">
    <location>
        <begin position="356"/>
        <end position="381"/>
    </location>
</feature>
<comment type="caution">
    <text evidence="2">The sequence shown here is derived from an EMBL/GenBank/DDBJ whole genome shotgun (WGS) entry which is preliminary data.</text>
</comment>
<evidence type="ECO:0000313" key="2">
    <source>
        <dbReference type="EMBL" id="KKR35523.1"/>
    </source>
</evidence>
<keyword evidence="1" id="KW-1133">Transmembrane helix</keyword>
<proteinExistence type="predicted"/>
<keyword evidence="1" id="KW-0812">Transmembrane</keyword>
<name>A0A0G0Q5U9_9BACT</name>
<keyword evidence="1" id="KW-0472">Membrane</keyword>
<dbReference type="Proteomes" id="UP000034855">
    <property type="component" value="Unassembled WGS sequence"/>
</dbReference>
<reference evidence="2 3" key="1">
    <citation type="journal article" date="2015" name="Nature">
        <title>rRNA introns, odd ribosomes, and small enigmatic genomes across a large radiation of phyla.</title>
        <authorList>
            <person name="Brown C.T."/>
            <person name="Hug L.A."/>
            <person name="Thomas B.C."/>
            <person name="Sharon I."/>
            <person name="Castelle C.J."/>
            <person name="Singh A."/>
            <person name="Wilkins M.J."/>
            <person name="Williams K.H."/>
            <person name="Banfield J.F."/>
        </authorList>
    </citation>
    <scope>NUCLEOTIDE SEQUENCE [LARGE SCALE GENOMIC DNA]</scope>
</reference>
<feature type="transmembrane region" description="Helical" evidence="1">
    <location>
        <begin position="415"/>
        <end position="436"/>
    </location>
</feature>
<sequence length="778" mass="87222">MEPSLHLHEFFVEGSNPEVSHVLLNITEPSTTAERGKGYFFAICEIDNATTKYIAKMQDIIDEIENSYYEIPDQVGQSSMEIVLDKINQDSLPMIQPEIALHCIVGAIREDDIIFSFHGHPQMVLFYKTKDGFYKKMDLVEQNKSNEPYDTAVETKKGQMFSQIVQGKIGSNDFFFAGTPHIIEYFNHDRLEKIITTRPPRQSSEHLQRVLSEIKNDLSFGGIIINLQTGVTTPAPIKSSPARKIGSARSLKSLFSTERNTAHILSPSFLPRFENKIDGASDKEETISAVMYEAADDASPNTEISSSHLRSRNAKTSMRAGKYGARQRAENMSLEDFVKKTFGVIWKILKYAARGLALLLLFIGAILSTLGKNFLLLFFIITNYKNRRHNILAEWARWWRNVKENIARLPLVTKILLSLSLILLLAFSGGIAYVGAKQKKEAHILAYAKALQNIKTKGYAAESFLVYNDTGAALASIQEAEQIIKELACLSASEKVTCQNLRNRLNGMLIKARKITPVYPQLLADWNGLMPTDQIDNIFLLNNKLYGFGQTSTNIASYDPLIKESKLIVPGISVKNFSAASVPKENDYAVLLYDNANIAQFKPTDNSWRKIDIDFPNQNAAIAGISIYNRRLYSLDTQNNQIYKHDAIKTGFALGKEWLKDNSADIKTGMDLAVDGDVFALGKNGSVYKFTNGLAEPFAITGLDPQLTSADEIWTYNDLNYIYILDTAGKRIIVLEKTGELKKQITAKEFTNPTGMIIEEQKGVAYVLDDNKVYLIEL</sequence>
<protein>
    <submittedName>
        <fullName evidence="2">Uncharacterized protein</fullName>
    </submittedName>
</protein>
<dbReference type="STRING" id="1619037.UT67_C0001G0028"/>
<evidence type="ECO:0000256" key="1">
    <source>
        <dbReference type="SAM" id="Phobius"/>
    </source>
</evidence>
<dbReference type="Gene3D" id="2.120.10.30">
    <property type="entry name" value="TolB, C-terminal domain"/>
    <property type="match status" value="1"/>
</dbReference>
<gene>
    <name evidence="2" type="ORF">UT67_C0001G0028</name>
</gene>
<dbReference type="SUPFAM" id="SSF63829">
    <property type="entry name" value="Calcium-dependent phosphotriesterase"/>
    <property type="match status" value="1"/>
</dbReference>
<dbReference type="AlphaFoldDB" id="A0A0G0Q5U9"/>
<accession>A0A0G0Q5U9</accession>
<evidence type="ECO:0000313" key="3">
    <source>
        <dbReference type="Proteomes" id="UP000034855"/>
    </source>
</evidence>
<organism evidence="2 3">
    <name type="scientific">Candidatus Magasanikbacteria bacterium GW2011_GWA2_40_10</name>
    <dbReference type="NCBI Taxonomy" id="1619037"/>
    <lineage>
        <taxon>Bacteria</taxon>
        <taxon>Candidatus Magasanikiibacteriota</taxon>
    </lineage>
</organism>